<evidence type="ECO:0000313" key="3">
    <source>
        <dbReference type="Proteomes" id="UP001473063"/>
    </source>
</evidence>
<protein>
    <submittedName>
        <fullName evidence="2">Uncharacterized protein</fullName>
    </submittedName>
</protein>
<accession>A0ABV1BAP6</accession>
<name>A0ABV1BAP6_9FIRM</name>
<evidence type="ECO:0000313" key="2">
    <source>
        <dbReference type="EMBL" id="MEQ2369705.1"/>
    </source>
</evidence>
<sequence length="60" mass="6251">MHVYSLTLFFLGAVGGLAGIGADIQTSSVLQGILKLLAGIIMIIMGVNMLGIFPGLREMS</sequence>
<feature type="transmembrane region" description="Helical" evidence="1">
    <location>
        <begin position="32"/>
        <end position="56"/>
    </location>
</feature>
<keyword evidence="1" id="KW-0472">Membrane</keyword>
<evidence type="ECO:0000256" key="1">
    <source>
        <dbReference type="SAM" id="Phobius"/>
    </source>
</evidence>
<organism evidence="2 3">
    <name type="scientific">Blautia aquisgranensis</name>
    <dbReference type="NCBI Taxonomy" id="3133153"/>
    <lineage>
        <taxon>Bacteria</taxon>
        <taxon>Bacillati</taxon>
        <taxon>Bacillota</taxon>
        <taxon>Clostridia</taxon>
        <taxon>Lachnospirales</taxon>
        <taxon>Lachnospiraceae</taxon>
        <taxon>Blautia</taxon>
    </lineage>
</organism>
<keyword evidence="1" id="KW-1133">Transmembrane helix</keyword>
<gene>
    <name evidence="2" type="ORF">WMO28_01885</name>
</gene>
<keyword evidence="1" id="KW-0812">Transmembrane</keyword>
<keyword evidence="3" id="KW-1185">Reference proteome</keyword>
<dbReference type="Proteomes" id="UP001473063">
    <property type="component" value="Unassembled WGS sequence"/>
</dbReference>
<comment type="caution">
    <text evidence="2">The sequence shown here is derived from an EMBL/GenBank/DDBJ whole genome shotgun (WGS) entry which is preliminary data.</text>
</comment>
<dbReference type="RefSeq" id="WP_349055887.1">
    <property type="nucleotide sequence ID" value="NZ_JBBMEJ010000001.1"/>
</dbReference>
<dbReference type="EMBL" id="JBBMEJ010000001">
    <property type="protein sequence ID" value="MEQ2369705.1"/>
    <property type="molecule type" value="Genomic_DNA"/>
</dbReference>
<reference evidence="2 3" key="1">
    <citation type="submission" date="2024-03" db="EMBL/GenBank/DDBJ databases">
        <title>Human intestinal bacterial collection.</title>
        <authorList>
            <person name="Pauvert C."/>
            <person name="Hitch T.C.A."/>
            <person name="Clavel T."/>
        </authorList>
    </citation>
    <scope>NUCLEOTIDE SEQUENCE [LARGE SCALE GENOMIC DNA]</scope>
    <source>
        <strain evidence="2 3">CLA-JM-H16</strain>
    </source>
</reference>
<proteinExistence type="predicted"/>